<dbReference type="PANTHER" id="PTHR12804:SF0">
    <property type="entry name" value="SIGNAL PEPTIDASE COMPLEX SUBUNIT 3"/>
    <property type="match status" value="1"/>
</dbReference>
<evidence type="ECO:0000313" key="12">
    <source>
        <dbReference type="EMBL" id="KAL1886091.1"/>
    </source>
</evidence>
<keyword evidence="4 9" id="KW-0256">Endoplasmic reticulum</keyword>
<reference evidence="12 13" key="1">
    <citation type="journal article" date="2024" name="IMA Fungus">
        <title>IMA Genome - F19 : A genome assembly and annotation guide to empower mycologists, including annotated draft genome sequences of Ceratocystis pirilliformis, Diaporthe australafricana, Fusarium ophioides, Paecilomyces lecythidis, and Sporothrix stenoceras.</title>
        <authorList>
            <person name="Aylward J."/>
            <person name="Wilson A.M."/>
            <person name="Visagie C.M."/>
            <person name="Spraker J."/>
            <person name="Barnes I."/>
            <person name="Buitendag C."/>
            <person name="Ceriani C."/>
            <person name="Del Mar Angel L."/>
            <person name="du Plessis D."/>
            <person name="Fuchs T."/>
            <person name="Gasser K."/>
            <person name="Kramer D."/>
            <person name="Li W."/>
            <person name="Munsamy K."/>
            <person name="Piso A."/>
            <person name="Price J.L."/>
            <person name="Sonnekus B."/>
            <person name="Thomas C."/>
            <person name="van der Nest A."/>
            <person name="van Dijk A."/>
            <person name="van Heerden A."/>
            <person name="van Vuuren N."/>
            <person name="Yilmaz N."/>
            <person name="Duong T.A."/>
            <person name="van der Merwe N.A."/>
            <person name="Wingfield M.J."/>
            <person name="Wingfield B.D."/>
        </authorList>
    </citation>
    <scope>NUCLEOTIDE SEQUENCE [LARGE SCALE GENOMIC DNA]</scope>
    <source>
        <strain evidence="12 13">CMW 18167</strain>
    </source>
</reference>
<evidence type="ECO:0000256" key="9">
    <source>
        <dbReference type="PIRNR" id="PIRNR016089"/>
    </source>
</evidence>
<evidence type="ECO:0000256" key="5">
    <source>
        <dbReference type="ARBA" id="ARBA00022968"/>
    </source>
</evidence>
<dbReference type="EMBL" id="JAVDPF010000001">
    <property type="protein sequence ID" value="KAL1886091.1"/>
    <property type="molecule type" value="Genomic_DNA"/>
</dbReference>
<name>A0ABR3YDP3_9EURO</name>
<evidence type="ECO:0000256" key="3">
    <source>
        <dbReference type="ARBA" id="ARBA00022692"/>
    </source>
</evidence>
<keyword evidence="3 11" id="KW-0812">Transmembrane</keyword>
<comment type="subcellular location">
    <subcellularLocation>
        <location evidence="1">Endoplasmic reticulum membrane</location>
        <topology evidence="1">Single-pass type II membrane protein</topology>
    </subcellularLocation>
</comment>
<feature type="transmembrane region" description="Helical" evidence="11">
    <location>
        <begin position="12"/>
        <end position="35"/>
    </location>
</feature>
<evidence type="ECO:0000256" key="4">
    <source>
        <dbReference type="ARBA" id="ARBA00022824"/>
    </source>
</evidence>
<evidence type="ECO:0000256" key="2">
    <source>
        <dbReference type="ARBA" id="ARBA00009289"/>
    </source>
</evidence>
<evidence type="ECO:0000313" key="13">
    <source>
        <dbReference type="Proteomes" id="UP001583193"/>
    </source>
</evidence>
<keyword evidence="13" id="KW-1185">Reference proteome</keyword>
<evidence type="ECO:0000256" key="1">
    <source>
        <dbReference type="ARBA" id="ARBA00004648"/>
    </source>
</evidence>
<keyword evidence="5" id="KW-0735">Signal-anchor</keyword>
<evidence type="ECO:0000256" key="8">
    <source>
        <dbReference type="ARBA" id="ARBA00045670"/>
    </source>
</evidence>
<evidence type="ECO:0000256" key="6">
    <source>
        <dbReference type="ARBA" id="ARBA00022989"/>
    </source>
</evidence>
<dbReference type="InterPro" id="IPR007653">
    <property type="entry name" value="SPC3"/>
</dbReference>
<keyword evidence="6 11" id="KW-1133">Transmembrane helix</keyword>
<comment type="caution">
    <text evidence="12">The sequence shown here is derived from an EMBL/GenBank/DDBJ whole genome shotgun (WGS) entry which is preliminary data.</text>
</comment>
<gene>
    <name evidence="12" type="primary">SPC3</name>
    <name evidence="12" type="ORF">Plec18167_000017</name>
</gene>
<evidence type="ECO:0000256" key="7">
    <source>
        <dbReference type="ARBA" id="ARBA00023136"/>
    </source>
</evidence>
<dbReference type="Proteomes" id="UP001583193">
    <property type="component" value="Unassembled WGS sequence"/>
</dbReference>
<organism evidence="12 13">
    <name type="scientific">Paecilomyces lecythidis</name>
    <dbReference type="NCBI Taxonomy" id="3004212"/>
    <lineage>
        <taxon>Eukaryota</taxon>
        <taxon>Fungi</taxon>
        <taxon>Dikarya</taxon>
        <taxon>Ascomycota</taxon>
        <taxon>Pezizomycotina</taxon>
        <taxon>Eurotiomycetes</taxon>
        <taxon>Eurotiomycetidae</taxon>
        <taxon>Eurotiales</taxon>
        <taxon>Thermoascaceae</taxon>
        <taxon>Paecilomyces</taxon>
    </lineage>
</organism>
<sequence length="279" mass="30998">MHSTINRAQAVFGFFTTVALTVAAAIALSVLLYSADDVTSSVELKNVQVIRGRPHYYSSKKEEYARISFDLDAGMVLSLLRDEEQYIWKTREANSLIRYDTTDLSPLFNWNTKQLFVYVFASYPSSDASPSSSVTTSESVIWDKIIPAPESPYSPSVLKERFFPAKSTFKSKSRRQSSSAKQTQKKGEGKPGVLKLKNQRPKYQITDITSKMSERQNVTLTVGWNVQPWVGALWWSPGTGAIPHTTGQTGKSKTFDLPPLKVARQEGANSDAAKTKAKA</sequence>
<feature type="region of interest" description="Disordered" evidence="10">
    <location>
        <begin position="167"/>
        <end position="198"/>
    </location>
</feature>
<keyword evidence="7 9" id="KW-0472">Membrane</keyword>
<proteinExistence type="inferred from homology"/>
<comment type="function">
    <text evidence="8">Essential component of the signal peptidase complex (SPC) which catalyzes the cleavage of N-terminal signal sequences from nascent proteins as they are translocated into the lumen of the endoplasmic reticulum. Essential for the SPC catalytic activity, possibly by stabilizing and positioning the active center of the complex close to the lumenal surface. Essential for viability.</text>
</comment>
<comment type="similarity">
    <text evidence="2 9">Belongs to the SPCS3 family.</text>
</comment>
<accession>A0ABR3YDP3</accession>
<evidence type="ECO:0000256" key="11">
    <source>
        <dbReference type="SAM" id="Phobius"/>
    </source>
</evidence>
<evidence type="ECO:0000256" key="10">
    <source>
        <dbReference type="SAM" id="MobiDB-lite"/>
    </source>
</evidence>
<dbReference type="PANTHER" id="PTHR12804">
    <property type="entry name" value="MICROSOMAL SIGNAL PEPTIDASE 23 KD SUBUNIT SPC22/23"/>
    <property type="match status" value="1"/>
</dbReference>
<dbReference type="PIRSF" id="PIRSF016089">
    <property type="entry name" value="SPC22"/>
    <property type="match status" value="1"/>
</dbReference>
<dbReference type="Pfam" id="PF04573">
    <property type="entry name" value="SPC22"/>
    <property type="match status" value="3"/>
</dbReference>
<protein>
    <recommendedName>
        <fullName evidence="9">Signal peptidase subunit 3</fullName>
    </recommendedName>
</protein>